<reference evidence="2" key="1">
    <citation type="submission" date="2016-08" db="EMBL/GenBank/DDBJ databases">
        <authorList>
            <person name="Tokovenko B."/>
            <person name="Kalinowski J."/>
        </authorList>
    </citation>
    <scope>NUCLEOTIDE SEQUENCE [LARGE SCALE GENOMIC DNA]</scope>
    <source>
        <strain evidence="2">UTMC102</strain>
    </source>
</reference>
<sequence>MIVHDTDDQDRVRATFKFYPTPENLGADSGSYALTGNYQAGHLLLDPDYWIDNPGYRMVGLNGELEDADTLTGAMGSDTCGPFSVQRISDEADPPPPED</sequence>
<organism evidence="1 2">
    <name type="scientific">Nocardiopsis sinuspersici</name>
    <dbReference type="NCBI Taxonomy" id="501010"/>
    <lineage>
        <taxon>Bacteria</taxon>
        <taxon>Bacillati</taxon>
        <taxon>Actinomycetota</taxon>
        <taxon>Actinomycetes</taxon>
        <taxon>Streptosporangiales</taxon>
        <taxon>Nocardiopsidaceae</taxon>
        <taxon>Nocardiopsis</taxon>
    </lineage>
</organism>
<keyword evidence="2" id="KW-1185">Reference proteome</keyword>
<evidence type="ECO:0000313" key="1">
    <source>
        <dbReference type="EMBL" id="OOC52486.1"/>
    </source>
</evidence>
<accession>A0A1V3BWC9</accession>
<dbReference type="EMBL" id="MCOK01000001">
    <property type="protein sequence ID" value="OOC52486.1"/>
    <property type="molecule type" value="Genomic_DNA"/>
</dbReference>
<gene>
    <name evidence="1" type="ORF">NOSIN_00410</name>
</gene>
<comment type="caution">
    <text evidence="1">The sequence shown here is derived from an EMBL/GenBank/DDBJ whole genome shotgun (WGS) entry which is preliminary data.</text>
</comment>
<protein>
    <submittedName>
        <fullName evidence="1">Uncharacterized protein</fullName>
    </submittedName>
</protein>
<evidence type="ECO:0000313" key="2">
    <source>
        <dbReference type="Proteomes" id="UP000189004"/>
    </source>
</evidence>
<proteinExistence type="predicted"/>
<dbReference type="AlphaFoldDB" id="A0A1V3BWC9"/>
<name>A0A1V3BWC9_9ACTN</name>
<dbReference type="Proteomes" id="UP000189004">
    <property type="component" value="Unassembled WGS sequence"/>
</dbReference>